<keyword evidence="9" id="KW-1185">Reference proteome</keyword>
<feature type="transmembrane region" description="Helical" evidence="7">
    <location>
        <begin position="237"/>
        <end position="261"/>
    </location>
</feature>
<gene>
    <name evidence="8" type="ordered locus">Sked_17180</name>
</gene>
<evidence type="ECO:0000256" key="3">
    <source>
        <dbReference type="ARBA" id="ARBA00022692"/>
    </source>
</evidence>
<name>D1BGR8_SANKS</name>
<feature type="transmembrane region" description="Helical" evidence="7">
    <location>
        <begin position="51"/>
        <end position="77"/>
    </location>
</feature>
<dbReference type="NCBIfam" id="TIGR00765">
    <property type="entry name" value="yihY_not_rbn"/>
    <property type="match status" value="1"/>
</dbReference>
<feature type="region of interest" description="Disordered" evidence="6">
    <location>
        <begin position="1"/>
        <end position="25"/>
    </location>
</feature>
<feature type="transmembrane region" description="Helical" evidence="7">
    <location>
        <begin position="273"/>
        <end position="294"/>
    </location>
</feature>
<feature type="compositionally biased region" description="Basic and acidic residues" evidence="6">
    <location>
        <begin position="7"/>
        <end position="25"/>
    </location>
</feature>
<dbReference type="HOGENOM" id="CLU_045539_3_1_11"/>
<evidence type="ECO:0000256" key="7">
    <source>
        <dbReference type="SAM" id="Phobius"/>
    </source>
</evidence>
<feature type="transmembrane region" description="Helical" evidence="7">
    <location>
        <begin position="161"/>
        <end position="186"/>
    </location>
</feature>
<keyword evidence="4 7" id="KW-1133">Transmembrane helix</keyword>
<dbReference type="eggNOG" id="COG1295">
    <property type="taxonomic scope" value="Bacteria"/>
</dbReference>
<dbReference type="RefSeq" id="WP_012866714.1">
    <property type="nucleotide sequence ID" value="NC_013521.1"/>
</dbReference>
<evidence type="ECO:0000256" key="6">
    <source>
        <dbReference type="SAM" id="MobiDB-lite"/>
    </source>
</evidence>
<keyword evidence="2" id="KW-1003">Cell membrane</keyword>
<feature type="transmembrane region" description="Helical" evidence="7">
    <location>
        <begin position="117"/>
        <end position="140"/>
    </location>
</feature>
<feature type="region of interest" description="Disordered" evidence="6">
    <location>
        <begin position="308"/>
        <end position="381"/>
    </location>
</feature>
<feature type="compositionally biased region" description="Basic and acidic residues" evidence="6">
    <location>
        <begin position="341"/>
        <end position="356"/>
    </location>
</feature>
<dbReference type="KEGG" id="ske:Sked_17180"/>
<feature type="compositionally biased region" description="Basic and acidic residues" evidence="6">
    <location>
        <begin position="321"/>
        <end position="332"/>
    </location>
</feature>
<sequence>MPADTRPGQDRAAETAGSEHPDSPVDLTERSWRLVLRSTARQFTRDQCLDLAAALTYYAVLASAPALLALVSILGLVGDGGALVEDVLGIVSSVLPAETMATVEPLVDQVASQSSGAGLALVIGLAGALWSASGYVGAFGRALNRVYEIEEGRPVWKLRPANLLITLVVAVGAALVVVALVLSGGVAQAVGDTIGLGSVALTVWSVAKWPVVLLVVIGMVALLYHSTPNVRQPRFRWLSVGALVAILVWAVASAGFGVYVATLGSYGSTYGTLGTVIVFLLWLWITNLALLFGAELDSELERGRELQSGLPAEETLQLPPRDARGIEKRAAKTAEAVSEGRAIRLEAQRQGRHSDETGPAAEGSRPDGDEDGLDDGPTPRH</sequence>
<evidence type="ECO:0000313" key="8">
    <source>
        <dbReference type="EMBL" id="ACZ21645.1"/>
    </source>
</evidence>
<evidence type="ECO:0000256" key="1">
    <source>
        <dbReference type="ARBA" id="ARBA00004651"/>
    </source>
</evidence>
<dbReference type="Proteomes" id="UP000000322">
    <property type="component" value="Chromosome"/>
</dbReference>
<keyword evidence="5 7" id="KW-0472">Membrane</keyword>
<evidence type="ECO:0000313" key="9">
    <source>
        <dbReference type="Proteomes" id="UP000000322"/>
    </source>
</evidence>
<evidence type="ECO:0000256" key="5">
    <source>
        <dbReference type="ARBA" id="ARBA00023136"/>
    </source>
</evidence>
<evidence type="ECO:0000256" key="4">
    <source>
        <dbReference type="ARBA" id="ARBA00022989"/>
    </source>
</evidence>
<organism evidence="8 9">
    <name type="scientific">Sanguibacter keddieii (strain ATCC 51767 / DSM 10542 / NCFB 3025 / ST-74)</name>
    <dbReference type="NCBI Taxonomy" id="446469"/>
    <lineage>
        <taxon>Bacteria</taxon>
        <taxon>Bacillati</taxon>
        <taxon>Actinomycetota</taxon>
        <taxon>Actinomycetes</taxon>
        <taxon>Micrococcales</taxon>
        <taxon>Sanguibacteraceae</taxon>
        <taxon>Sanguibacter</taxon>
    </lineage>
</organism>
<comment type="subcellular location">
    <subcellularLocation>
        <location evidence="1">Cell membrane</location>
        <topology evidence="1">Multi-pass membrane protein</topology>
    </subcellularLocation>
</comment>
<accession>D1BGR8</accession>
<dbReference type="AlphaFoldDB" id="D1BGR8"/>
<protein>
    <submittedName>
        <fullName evidence="8">Predicted membrane protein</fullName>
    </submittedName>
</protein>
<dbReference type="InterPro" id="IPR017039">
    <property type="entry name" value="Virul_fac_BrkB"/>
</dbReference>
<dbReference type="STRING" id="446469.Sked_17180"/>
<reference evidence="8 9" key="1">
    <citation type="journal article" date="2009" name="Stand. Genomic Sci.">
        <title>Complete genome sequence of Sanguibacter keddieii type strain (ST-74).</title>
        <authorList>
            <person name="Ivanova N."/>
            <person name="Sikorski J."/>
            <person name="Sims D."/>
            <person name="Brettin T."/>
            <person name="Detter J.C."/>
            <person name="Han C."/>
            <person name="Lapidus A."/>
            <person name="Copeland A."/>
            <person name="Glavina Del Rio T."/>
            <person name="Nolan M."/>
            <person name="Chen F."/>
            <person name="Lucas S."/>
            <person name="Tice H."/>
            <person name="Cheng J.F."/>
            <person name="Bruce D."/>
            <person name="Goodwin L."/>
            <person name="Pitluck S."/>
            <person name="Pati A."/>
            <person name="Mavromatis K."/>
            <person name="Chen A."/>
            <person name="Palaniappan K."/>
            <person name="D'haeseleer P."/>
            <person name="Chain P."/>
            <person name="Bristow J."/>
            <person name="Eisen J.A."/>
            <person name="Markowitz V."/>
            <person name="Hugenholtz P."/>
            <person name="Goker M."/>
            <person name="Pukall R."/>
            <person name="Klenk H.P."/>
            <person name="Kyrpides N.C."/>
        </authorList>
    </citation>
    <scope>NUCLEOTIDE SEQUENCE [LARGE SCALE GENOMIC DNA]</scope>
    <source>
        <strain evidence="9">ATCC 51767 / DSM 10542 / NCFB 3025 / ST-74</strain>
    </source>
</reference>
<dbReference type="GO" id="GO:0005886">
    <property type="term" value="C:plasma membrane"/>
    <property type="evidence" value="ECO:0007669"/>
    <property type="project" value="UniProtKB-SubCell"/>
</dbReference>
<dbReference type="PANTHER" id="PTHR30213">
    <property type="entry name" value="INNER MEMBRANE PROTEIN YHJD"/>
    <property type="match status" value="1"/>
</dbReference>
<proteinExistence type="predicted"/>
<feature type="transmembrane region" description="Helical" evidence="7">
    <location>
        <begin position="206"/>
        <end position="225"/>
    </location>
</feature>
<dbReference type="EMBL" id="CP001819">
    <property type="protein sequence ID" value="ACZ21645.1"/>
    <property type="molecule type" value="Genomic_DNA"/>
</dbReference>
<evidence type="ECO:0000256" key="2">
    <source>
        <dbReference type="ARBA" id="ARBA00022475"/>
    </source>
</evidence>
<dbReference type="Pfam" id="PF03631">
    <property type="entry name" value="Virul_fac_BrkB"/>
    <property type="match status" value="1"/>
</dbReference>
<dbReference type="PANTHER" id="PTHR30213:SF0">
    <property type="entry name" value="UPF0761 MEMBRANE PROTEIN YIHY"/>
    <property type="match status" value="1"/>
</dbReference>
<keyword evidence="3 7" id="KW-0812">Transmembrane</keyword>